<dbReference type="Gene3D" id="3.10.20.30">
    <property type="match status" value="1"/>
</dbReference>
<dbReference type="Gene3D" id="3.30.70.260">
    <property type="match status" value="1"/>
</dbReference>
<dbReference type="InterPro" id="IPR006674">
    <property type="entry name" value="HD_domain"/>
</dbReference>
<evidence type="ECO:0000259" key="3">
    <source>
        <dbReference type="PROSITE" id="PS51831"/>
    </source>
</evidence>
<comment type="similarity">
    <text evidence="2">Belongs to the relA/spoT family.</text>
</comment>
<feature type="domain" description="HD" evidence="3">
    <location>
        <begin position="49"/>
        <end position="147"/>
    </location>
</feature>
<evidence type="ECO:0000256" key="2">
    <source>
        <dbReference type="RuleBase" id="RU003847"/>
    </source>
</evidence>
<dbReference type="Pfam" id="PF13291">
    <property type="entry name" value="ACT_4"/>
    <property type="match status" value="1"/>
</dbReference>
<dbReference type="InterPro" id="IPR033655">
    <property type="entry name" value="TGS_RelA/SpoT"/>
</dbReference>
<dbReference type="Proteomes" id="UP001209076">
    <property type="component" value="Unassembled WGS sequence"/>
</dbReference>
<proteinExistence type="inferred from homology"/>
<dbReference type="InterPro" id="IPR003607">
    <property type="entry name" value="HD/PDEase_dom"/>
</dbReference>
<dbReference type="Pfam" id="PF13328">
    <property type="entry name" value="HD_4"/>
    <property type="match status" value="1"/>
</dbReference>
<dbReference type="CDD" id="cd05399">
    <property type="entry name" value="NT_Rel-Spo_like"/>
    <property type="match status" value="1"/>
</dbReference>
<dbReference type="Gene3D" id="3.30.460.10">
    <property type="entry name" value="Beta Polymerase, domain 2"/>
    <property type="match status" value="1"/>
</dbReference>
<dbReference type="NCBIfam" id="TIGR00691">
    <property type="entry name" value="spoT_relA"/>
    <property type="match status" value="1"/>
</dbReference>
<feature type="domain" description="TGS" evidence="4">
    <location>
        <begin position="396"/>
        <end position="459"/>
    </location>
</feature>
<dbReference type="CDD" id="cd01668">
    <property type="entry name" value="TGS_RSH"/>
    <property type="match status" value="1"/>
</dbReference>
<dbReference type="Pfam" id="PF04607">
    <property type="entry name" value="RelA_SpoT"/>
    <property type="match status" value="1"/>
</dbReference>
<dbReference type="InterPro" id="IPR007685">
    <property type="entry name" value="RelA_SpoT"/>
</dbReference>
<dbReference type="SMART" id="SM00954">
    <property type="entry name" value="RelA_SpoT"/>
    <property type="match status" value="1"/>
</dbReference>
<dbReference type="InterPro" id="IPR012676">
    <property type="entry name" value="TGS-like"/>
</dbReference>
<dbReference type="PROSITE" id="PS51831">
    <property type="entry name" value="HD"/>
    <property type="match status" value="1"/>
</dbReference>
<reference evidence="6" key="1">
    <citation type="submission" date="2023-07" db="EMBL/GenBank/DDBJ databases">
        <title>Novel Mycoplasma species identified in domestic and wild animals.</title>
        <authorList>
            <person name="Volokhov D.V."/>
            <person name="Furtak V.A."/>
            <person name="Zagorodnyaya T.A."/>
        </authorList>
    </citation>
    <scope>NUCLEOTIDE SEQUENCE [LARGE SCALE GENOMIC DNA]</scope>
    <source>
        <strain evidence="6">92-19</strain>
    </source>
</reference>
<comment type="function">
    <text evidence="2">In eubacteria ppGpp (guanosine 3'-diphosphate 5'-diphosphate) is a mediator of the stringent response that coordinates a variety of cellular activities in response to changes in nutritional abundance.</text>
</comment>
<organism evidence="5 6">
    <name type="scientific">Paracholeplasma vituli</name>
    <dbReference type="NCBI Taxonomy" id="69473"/>
    <lineage>
        <taxon>Bacteria</taxon>
        <taxon>Bacillati</taxon>
        <taxon>Mycoplasmatota</taxon>
        <taxon>Mollicutes</taxon>
        <taxon>Acholeplasmatales</taxon>
        <taxon>Acholeplasmataceae</taxon>
        <taxon>Paracholeplasma</taxon>
    </lineage>
</organism>
<evidence type="ECO:0000313" key="6">
    <source>
        <dbReference type="Proteomes" id="UP001209076"/>
    </source>
</evidence>
<evidence type="ECO:0000259" key="4">
    <source>
        <dbReference type="PROSITE" id="PS51880"/>
    </source>
</evidence>
<comment type="pathway">
    <text evidence="1">Purine metabolism.</text>
</comment>
<gene>
    <name evidence="5" type="ORF">N7603_04150</name>
</gene>
<dbReference type="InterPro" id="IPR004811">
    <property type="entry name" value="RelA/Spo_fam"/>
</dbReference>
<protein>
    <submittedName>
        <fullName evidence="5">Bifunctional (P)ppGpp synthetase/guanosine-3',5'-bis(Diphosphate) 3'-pyrophosphohydrolase</fullName>
    </submittedName>
</protein>
<dbReference type="CDD" id="cd00077">
    <property type="entry name" value="HDc"/>
    <property type="match status" value="1"/>
</dbReference>
<sequence>METLMTFEKLIENVKTYIRRETDLARLEAAYQLSSFKHAGQVRKSGAPYITHPLAVAYILSELSAGPNTLIAALLHDTLEDTNTTYDDLKNQFGEEVAQLVDGVTKIGKISYNQSISQADNHQKMLLAMGKDIRVVLIKIADRLHNMRTIHYQSSEKQLKIANETLEIYAPLAHRLGLFKIKAELEDSSLRIVNGPFYHRIKNMIENQAIVKNVSIEHMMSKIKEYLGDHHVEHYQISGRTKNIYSIYKKMTKQNKDFEDIYDILAIRVIVDRIEDCYQVLGIIHAHFIPIPKRFKDYIAVPKPNMYQSLHTTILSDDGSIFEVQIRTYEMDKVAEYGIAAHWAYKESKEYSKEKEQFEIAQKLKWYADLLKMSEDADDKNEGADEFVETVKNDILEANVYVFTPKGQVVELTKGSTPIDFAYRIHSDVGNKMVGASVNNRIVPLDYELQTGDIVAIRTSKNVTGPSEDWLKMAKSSHARHKIKGFLNKLNKDNLLQMGKDMIEREAAPLKLDLNQINDEFVSKHFSKNMTETVEDLYVEVGKGIISPKTVIAKLSGKELDKDTLLQRQLDKAKRILTTNHESGLIVEGLSTPQIKIANCCLPVPGDSIVGYVTKGSGIAVHHENCPNVKNLTEMRFVDVYWATNITRKYPTRIQIIGQNRENILSEIISTINATSLTIAEINAISNAKLESIITLKVLASNKAEIENVMVNLMKISNIYHIERRFK</sequence>
<dbReference type="PANTHER" id="PTHR21262">
    <property type="entry name" value="GUANOSINE-3',5'-BIS DIPHOSPHATE 3'-PYROPHOSPHOHYDROLASE"/>
    <property type="match status" value="1"/>
</dbReference>
<evidence type="ECO:0000313" key="5">
    <source>
        <dbReference type="EMBL" id="MCU0104843.1"/>
    </source>
</evidence>
<dbReference type="Pfam" id="PF19296">
    <property type="entry name" value="RelA_AH_RIS"/>
    <property type="match status" value="1"/>
</dbReference>
<dbReference type="SMART" id="SM00471">
    <property type="entry name" value="HDc"/>
    <property type="match status" value="1"/>
</dbReference>
<dbReference type="PROSITE" id="PS51880">
    <property type="entry name" value="TGS"/>
    <property type="match status" value="1"/>
</dbReference>
<dbReference type="InterPro" id="IPR012675">
    <property type="entry name" value="Beta-grasp_dom_sf"/>
</dbReference>
<dbReference type="Gene3D" id="1.10.3210.10">
    <property type="entry name" value="Hypothetical protein af1432"/>
    <property type="match status" value="1"/>
</dbReference>
<dbReference type="Pfam" id="PF02824">
    <property type="entry name" value="TGS"/>
    <property type="match status" value="1"/>
</dbReference>
<evidence type="ECO:0000256" key="1">
    <source>
        <dbReference type="ARBA" id="ARBA00025704"/>
    </source>
</evidence>
<keyword evidence="6" id="KW-1185">Reference proteome</keyword>
<dbReference type="InterPro" id="IPR002912">
    <property type="entry name" value="ACT_dom"/>
</dbReference>
<dbReference type="SUPFAM" id="SSF81271">
    <property type="entry name" value="TGS-like"/>
    <property type="match status" value="1"/>
</dbReference>
<dbReference type="EMBL" id="JAOEGN010000006">
    <property type="protein sequence ID" value="MCU0104843.1"/>
    <property type="molecule type" value="Genomic_DNA"/>
</dbReference>
<dbReference type="SUPFAM" id="SSF109604">
    <property type="entry name" value="HD-domain/PDEase-like"/>
    <property type="match status" value="1"/>
</dbReference>
<dbReference type="InterPro" id="IPR043519">
    <property type="entry name" value="NT_sf"/>
</dbReference>
<dbReference type="SUPFAM" id="SSF81301">
    <property type="entry name" value="Nucleotidyltransferase"/>
    <property type="match status" value="1"/>
</dbReference>
<dbReference type="InterPro" id="IPR045600">
    <property type="entry name" value="RelA/SpoT_AH_RIS"/>
</dbReference>
<accession>A0ABT2PYV2</accession>
<dbReference type="RefSeq" id="WP_262096097.1">
    <property type="nucleotide sequence ID" value="NZ_JAOEGN010000006.1"/>
</dbReference>
<name>A0ABT2PYV2_9MOLU</name>
<dbReference type="InterPro" id="IPR004095">
    <property type="entry name" value="TGS"/>
</dbReference>
<comment type="caution">
    <text evidence="5">The sequence shown here is derived from an EMBL/GenBank/DDBJ whole genome shotgun (WGS) entry which is preliminary data.</text>
</comment>
<dbReference type="PANTHER" id="PTHR21262:SF31">
    <property type="entry name" value="GTP PYROPHOSPHOKINASE"/>
    <property type="match status" value="1"/>
</dbReference>